<accession>A0A3N3DQG7</accession>
<protein>
    <submittedName>
        <fullName evidence="1">Uncharacterized protein</fullName>
    </submittedName>
</protein>
<evidence type="ECO:0000313" key="1">
    <source>
        <dbReference type="EMBL" id="ROV56669.1"/>
    </source>
</evidence>
<proteinExistence type="predicted"/>
<dbReference type="EMBL" id="RKIK01000176">
    <property type="protein sequence ID" value="ROV56669.1"/>
    <property type="molecule type" value="Genomic_DNA"/>
</dbReference>
<name>A0A3N3DQG7_9VIBR</name>
<feature type="non-terminal residue" evidence="1">
    <location>
        <position position="1"/>
    </location>
</feature>
<evidence type="ECO:0000313" key="2">
    <source>
        <dbReference type="Proteomes" id="UP000278792"/>
    </source>
</evidence>
<gene>
    <name evidence="1" type="ORF">EGH82_23440</name>
</gene>
<comment type="caution">
    <text evidence="1">The sequence shown here is derived from an EMBL/GenBank/DDBJ whole genome shotgun (WGS) entry which is preliminary data.</text>
</comment>
<dbReference type="AlphaFoldDB" id="A0A3N3DQG7"/>
<organism evidence="1 2">
    <name type="scientific">Vibrio ponticus</name>
    <dbReference type="NCBI Taxonomy" id="265668"/>
    <lineage>
        <taxon>Bacteria</taxon>
        <taxon>Pseudomonadati</taxon>
        <taxon>Pseudomonadota</taxon>
        <taxon>Gammaproteobacteria</taxon>
        <taxon>Vibrionales</taxon>
        <taxon>Vibrionaceae</taxon>
        <taxon>Vibrio</taxon>
    </lineage>
</organism>
<sequence>ELIQDLLTIAINHNYTPAINSQIILNFEKLDNSDKIFKKGVYLGSANTIRWILNLNTHGELSLTEMEKVFYCELYKKVTGYKHRDDKFKPDDQRRKEVQAEVVKTIENMKPMVYIDGFTRQNDWGDK</sequence>
<reference evidence="1 2" key="1">
    <citation type="submission" date="2018-11" db="EMBL/GenBank/DDBJ databases">
        <title>Vibrio ponticus strain CAIM 1751 pathogenic for the snapper Lutjanus guttatus.</title>
        <authorList>
            <person name="Soto-Rodriguez S."/>
            <person name="Lozano-Olvera R."/>
            <person name="Gomez-Gil B."/>
        </authorList>
    </citation>
    <scope>NUCLEOTIDE SEQUENCE [LARGE SCALE GENOMIC DNA]</scope>
    <source>
        <strain evidence="1 2">CAIM 1751</strain>
    </source>
</reference>
<dbReference type="Proteomes" id="UP000278792">
    <property type="component" value="Unassembled WGS sequence"/>
</dbReference>